<dbReference type="Gene3D" id="2.60.200.20">
    <property type="match status" value="1"/>
</dbReference>
<dbReference type="AlphaFoldDB" id="A0A836CP18"/>
<keyword evidence="4" id="KW-1185">Reference proteome</keyword>
<gene>
    <name evidence="3" type="ORF">JKP88DRAFT_293426</name>
</gene>
<protein>
    <submittedName>
        <fullName evidence="3">Smad nuclear interacting protein-like protein</fullName>
    </submittedName>
</protein>
<accession>A0A836CP18</accession>
<feature type="compositionally biased region" description="Low complexity" evidence="1">
    <location>
        <begin position="90"/>
        <end position="115"/>
    </location>
</feature>
<comment type="caution">
    <text evidence="3">The sequence shown here is derived from an EMBL/GenBank/DDBJ whole genome shotgun (WGS) entry which is preliminary data.</text>
</comment>
<dbReference type="SUPFAM" id="SSF49879">
    <property type="entry name" value="SMAD/FHA domain"/>
    <property type="match status" value="1"/>
</dbReference>
<dbReference type="InterPro" id="IPR050923">
    <property type="entry name" value="Cell_Proc_Reg/RNA_Proc"/>
</dbReference>
<feature type="compositionally biased region" description="Basic and acidic residues" evidence="1">
    <location>
        <begin position="60"/>
        <end position="72"/>
    </location>
</feature>
<reference evidence="3" key="1">
    <citation type="submission" date="2021-02" db="EMBL/GenBank/DDBJ databases">
        <title>First Annotated Genome of the Yellow-green Alga Tribonema minus.</title>
        <authorList>
            <person name="Mahan K.M."/>
        </authorList>
    </citation>
    <scope>NUCLEOTIDE SEQUENCE</scope>
    <source>
        <strain evidence="3">UTEX B ZZ1240</strain>
    </source>
</reference>
<dbReference type="PROSITE" id="PS50006">
    <property type="entry name" value="FHA_DOMAIN"/>
    <property type="match status" value="1"/>
</dbReference>
<feature type="compositionally biased region" description="Basic and acidic residues" evidence="1">
    <location>
        <begin position="14"/>
        <end position="25"/>
    </location>
</feature>
<dbReference type="SMART" id="SM00240">
    <property type="entry name" value="FHA"/>
    <property type="match status" value="1"/>
</dbReference>
<proteinExistence type="predicted"/>
<organism evidence="3 4">
    <name type="scientific">Tribonema minus</name>
    <dbReference type="NCBI Taxonomy" id="303371"/>
    <lineage>
        <taxon>Eukaryota</taxon>
        <taxon>Sar</taxon>
        <taxon>Stramenopiles</taxon>
        <taxon>Ochrophyta</taxon>
        <taxon>PX clade</taxon>
        <taxon>Xanthophyceae</taxon>
        <taxon>Tribonematales</taxon>
        <taxon>Tribonemataceae</taxon>
        <taxon>Tribonema</taxon>
    </lineage>
</organism>
<name>A0A836CP18_9STRA</name>
<feature type="compositionally biased region" description="Basic residues" evidence="1">
    <location>
        <begin position="1"/>
        <end position="13"/>
    </location>
</feature>
<evidence type="ECO:0000313" key="3">
    <source>
        <dbReference type="EMBL" id="KAG5192429.1"/>
    </source>
</evidence>
<dbReference type="Proteomes" id="UP000664859">
    <property type="component" value="Unassembled WGS sequence"/>
</dbReference>
<dbReference type="PANTHER" id="PTHR23308">
    <property type="entry name" value="NUCLEAR INHIBITOR OF PROTEIN PHOSPHATASE-1"/>
    <property type="match status" value="1"/>
</dbReference>
<sequence>MPRRSRSRSRSRDRRSSRQGDSRERSRVKHGASHRSSSREKRRKRSLSTDGRQQQHGRRREPSLEKRGDRRGHVSPRQTADTGEYPQRRPPIAAAAERARQQQHQQTSHYGPAGTVEEEAEGEKPKPKPVDAANFGLSGALAKDAGTGNVYKGIVLKWTEPADARPPTRKWRLYVFKGEAIAQTLYVHRQSAYLIGRERKIADIPVDHPSCSKQHAVLQFRLKETVNEAKMETVRTVRPYVLDLESTNGTWLNKERIEAGRYVELMEGDCLRFGNSTREYVLLHDKSQGVVS</sequence>
<dbReference type="OrthoDB" id="444265at2759"/>
<dbReference type="InterPro" id="IPR000253">
    <property type="entry name" value="FHA_dom"/>
</dbReference>
<dbReference type="Pfam" id="PF00498">
    <property type="entry name" value="FHA"/>
    <property type="match status" value="1"/>
</dbReference>
<dbReference type="EMBL" id="JAFCMP010000006">
    <property type="protein sequence ID" value="KAG5192429.1"/>
    <property type="molecule type" value="Genomic_DNA"/>
</dbReference>
<evidence type="ECO:0000259" key="2">
    <source>
        <dbReference type="PROSITE" id="PS50006"/>
    </source>
</evidence>
<feature type="region of interest" description="Disordered" evidence="1">
    <location>
        <begin position="1"/>
        <end position="128"/>
    </location>
</feature>
<evidence type="ECO:0000256" key="1">
    <source>
        <dbReference type="SAM" id="MobiDB-lite"/>
    </source>
</evidence>
<feature type="domain" description="FHA" evidence="2">
    <location>
        <begin position="193"/>
        <end position="257"/>
    </location>
</feature>
<dbReference type="InterPro" id="IPR008984">
    <property type="entry name" value="SMAD_FHA_dom_sf"/>
</dbReference>
<evidence type="ECO:0000313" key="4">
    <source>
        <dbReference type="Proteomes" id="UP000664859"/>
    </source>
</evidence>